<dbReference type="Proteomes" id="UP000824164">
    <property type="component" value="Unassembled WGS sequence"/>
</dbReference>
<evidence type="ECO:0000313" key="1">
    <source>
        <dbReference type="EMBL" id="HIU03756.1"/>
    </source>
</evidence>
<reference evidence="1" key="1">
    <citation type="submission" date="2020-10" db="EMBL/GenBank/DDBJ databases">
        <authorList>
            <person name="Gilroy R."/>
        </authorList>
    </citation>
    <scope>NUCLEOTIDE SEQUENCE</scope>
    <source>
        <strain evidence="1">CHK187-14744</strain>
    </source>
</reference>
<proteinExistence type="predicted"/>
<dbReference type="EMBL" id="DVLT01000070">
    <property type="protein sequence ID" value="HIU03756.1"/>
    <property type="molecule type" value="Genomic_DNA"/>
</dbReference>
<comment type="caution">
    <text evidence="1">The sequence shown here is derived from an EMBL/GenBank/DDBJ whole genome shotgun (WGS) entry which is preliminary data.</text>
</comment>
<gene>
    <name evidence="1" type="ORF">IAB63_10945</name>
</gene>
<sequence length="138" mass="16195">MSGTTYDKNAKYRRSWHINRKIPDTVKLTHDMLYSYYSLKNPEPYFSRLCQESVWMGGGGEILVGDAAIRARHSPTKEQPAFHISDEKYFRFDTVVSSTVCASLKLGAKGSELFQSCIRKNLTFYYEFWRYAERWGYF</sequence>
<accession>A0A9D1KWZ6</accession>
<organism evidence="1 2">
    <name type="scientific">Candidatus Onthocola gallistercoris</name>
    <dbReference type="NCBI Taxonomy" id="2840876"/>
    <lineage>
        <taxon>Bacteria</taxon>
        <taxon>Bacillati</taxon>
        <taxon>Bacillota</taxon>
        <taxon>Bacilli</taxon>
        <taxon>Candidatus Onthocola</taxon>
    </lineage>
</organism>
<protein>
    <submittedName>
        <fullName evidence="1">Uncharacterized protein</fullName>
    </submittedName>
</protein>
<dbReference type="AlphaFoldDB" id="A0A9D1KWZ6"/>
<evidence type="ECO:0000313" key="2">
    <source>
        <dbReference type="Proteomes" id="UP000824164"/>
    </source>
</evidence>
<name>A0A9D1KWZ6_9FIRM</name>
<reference evidence="1" key="2">
    <citation type="journal article" date="2021" name="PeerJ">
        <title>Extensive microbial diversity within the chicken gut microbiome revealed by metagenomics and culture.</title>
        <authorList>
            <person name="Gilroy R."/>
            <person name="Ravi A."/>
            <person name="Getino M."/>
            <person name="Pursley I."/>
            <person name="Horton D.L."/>
            <person name="Alikhan N.F."/>
            <person name="Baker D."/>
            <person name="Gharbi K."/>
            <person name="Hall N."/>
            <person name="Watson M."/>
            <person name="Adriaenssens E.M."/>
            <person name="Foster-Nyarko E."/>
            <person name="Jarju S."/>
            <person name="Secka A."/>
            <person name="Antonio M."/>
            <person name="Oren A."/>
            <person name="Chaudhuri R.R."/>
            <person name="La Ragione R."/>
            <person name="Hildebrand F."/>
            <person name="Pallen M.J."/>
        </authorList>
    </citation>
    <scope>NUCLEOTIDE SEQUENCE</scope>
    <source>
        <strain evidence="1">CHK187-14744</strain>
    </source>
</reference>